<evidence type="ECO:0000313" key="2">
    <source>
        <dbReference type="Proteomes" id="UP001222087"/>
    </source>
</evidence>
<dbReference type="EMBL" id="CP119078">
    <property type="protein sequence ID" value="WED44435.1"/>
    <property type="molecule type" value="Genomic_DNA"/>
</dbReference>
<dbReference type="RefSeq" id="WP_275090253.1">
    <property type="nucleotide sequence ID" value="NZ_CP119078.1"/>
</dbReference>
<evidence type="ECO:0008006" key="3">
    <source>
        <dbReference type="Google" id="ProtNLM"/>
    </source>
</evidence>
<sequence>MGKKILFAFGGTGDKAERLSESYQKKLDFNDDVVRVYFSGCQDYAIGGKTPGIGYISPNLDVVSSKLRECFNDTGELSLAKLKQKFGSAIIIKGANDDDDSIQIDDITLTGFSRGGVTTFAVARHLDDLDIPISLYASDPVPGNSKQNAQKQSSEFYKNHDLSGCKNLQHATVVLGAYKKNVSPLHNKFFRQMAPLFQANCDHAIYTVPKTHHLRWNPMAENEEQQFLYNRGIAKNERYYSEDTAPLFFVPKILQQKTHIGVEGRTGLSARFKEKLIDTVAFFYPLVSRSDPVKIGQALYALQLASDFADRKTLNIAVRKSTIEAKVLREFIVEFENINSYVFRKEKNEPDALKDFRRDVYQLLVDYSITDASLHEKQALQEDILARVKALKGRISSNNYNELNKLVKEFLKENVLFHPDLTQYIDETETYNSKPASSYQATPLVSIRNITDPAELAHRLYHMSDRARAASYESFAANLPHIVKSTEELANIIRFLPPDKMEKALKIPEMKQLITNMDNVNLIMEKLFTSDQKKQLFSSIKNNIGKMDLNFEQLGRLIPHIPHAQAKELLESVSFNAVTNKSSRDVIEFLDKLTSQQIKQLLPVIEKKLQEYAKDAKVEDVIGLYKFCQEKFESVNAAILEKIFPNANQAQHIQNKFKSALNETCERNQEEPDKQIIHSN</sequence>
<dbReference type="Proteomes" id="UP001222087">
    <property type="component" value="Chromosome"/>
</dbReference>
<name>A0ABY8AUS4_9GAMM</name>
<reference evidence="1 2" key="1">
    <citation type="submission" date="2023-02" db="EMBL/GenBank/DDBJ databases">
        <title>Genome Sequence of L. cardiaca H63T.</title>
        <authorList>
            <person name="Lopez A.E."/>
            <person name="Cianciotto N.P."/>
        </authorList>
    </citation>
    <scope>NUCLEOTIDE SEQUENCE [LARGE SCALE GENOMIC DNA]</scope>
    <source>
        <strain evidence="1 2">H63</strain>
    </source>
</reference>
<evidence type="ECO:0000313" key="1">
    <source>
        <dbReference type="EMBL" id="WED44435.1"/>
    </source>
</evidence>
<organism evidence="1 2">
    <name type="scientific">Legionella cardiaca</name>
    <dbReference type="NCBI Taxonomy" id="1071983"/>
    <lineage>
        <taxon>Bacteria</taxon>
        <taxon>Pseudomonadati</taxon>
        <taxon>Pseudomonadota</taxon>
        <taxon>Gammaproteobacteria</taxon>
        <taxon>Legionellales</taxon>
        <taxon>Legionellaceae</taxon>
        <taxon>Legionella</taxon>
    </lineage>
</organism>
<keyword evidence="2" id="KW-1185">Reference proteome</keyword>
<proteinExistence type="predicted"/>
<gene>
    <name evidence="1" type="ORF">PXX05_06530</name>
</gene>
<accession>A0ABY8AUS4</accession>
<protein>
    <recommendedName>
        <fullName evidence="3">Dot/Icm T4SS effector</fullName>
    </recommendedName>
</protein>